<dbReference type="InterPro" id="IPR006781">
    <property type="entry name" value="ApoC-I"/>
</dbReference>
<evidence type="ECO:0000256" key="5">
    <source>
        <dbReference type="ARBA" id="ARBA00022729"/>
    </source>
</evidence>
<keyword evidence="5 7" id="KW-0732">Signal</keyword>
<evidence type="ECO:0000256" key="6">
    <source>
        <dbReference type="ARBA" id="ARBA00023055"/>
    </source>
</evidence>
<dbReference type="PANTHER" id="PTHR16565">
    <property type="entry name" value="APOLIPOPROTEIN C-I"/>
    <property type="match status" value="1"/>
</dbReference>
<dbReference type="GO" id="GO:0005576">
    <property type="term" value="C:extracellular region"/>
    <property type="evidence" value="ECO:0007669"/>
    <property type="project" value="UniProtKB-SubCell"/>
</dbReference>
<comment type="subcellular location">
    <subcellularLocation>
        <location evidence="1">Secreted</location>
    </subcellularLocation>
</comment>
<reference evidence="8" key="2">
    <citation type="submission" date="2021-03" db="UniProtKB">
        <authorList>
            <consortium name="Ensembl"/>
        </authorList>
    </citation>
    <scope>IDENTIFICATION</scope>
</reference>
<dbReference type="AlphaFoldDB" id="A0A803JGJ8"/>
<proteinExistence type="inferred from homology"/>
<keyword evidence="4" id="KW-0964">Secreted</keyword>
<evidence type="ECO:0000313" key="8">
    <source>
        <dbReference type="Ensembl" id="ENSXETP00000107029"/>
    </source>
</evidence>
<comment type="similarity">
    <text evidence="2">Belongs to the apolipoprotein C1 family.</text>
</comment>
<keyword evidence="6" id="KW-0445">Lipid transport</keyword>
<feature type="signal peptide" evidence="7">
    <location>
        <begin position="1"/>
        <end position="20"/>
    </location>
</feature>
<feature type="chain" id="PRO_5031571382" description="Apolipoprotein C-I" evidence="7">
    <location>
        <begin position="21"/>
        <end position="152"/>
    </location>
</feature>
<dbReference type="InterPro" id="IPR043081">
    <property type="entry name" value="ApoC-1_sf"/>
</dbReference>
<dbReference type="PANTHER" id="PTHR16565:SF2">
    <property type="entry name" value="APOLIPOPROTEIN C-I"/>
    <property type="match status" value="1"/>
</dbReference>
<evidence type="ECO:0000256" key="4">
    <source>
        <dbReference type="ARBA" id="ARBA00022525"/>
    </source>
</evidence>
<accession>A0A803JGJ8</accession>
<dbReference type="InParanoid" id="A0A803JGJ8"/>
<name>A0A803JGJ8_XENTR</name>
<evidence type="ECO:0000256" key="1">
    <source>
        <dbReference type="ARBA" id="ARBA00004613"/>
    </source>
</evidence>
<sequence>MKLLLAISVILVTICVLTECKPSEADSESKSFRDHFDSAGTAIKDFGAKTKDFFKDLHNSEAMTKTRNWFTDLYKKIKEKDNIDYQKGLCKNSHKHSQSPLSKETGFVISLFSCARDTQLSPLSCSPLPAKNSPPLGMCDLSQSAGSFLIVL</sequence>
<dbReference type="FunCoup" id="A0A803JGJ8">
    <property type="interactions" value="2"/>
</dbReference>
<reference evidence="8" key="1">
    <citation type="journal article" date="2010" name="Science">
        <title>The genome of the Western clawed frog Xenopus tropicalis.</title>
        <authorList>
            <person name="Hellsten U."/>
            <person name="Harland R.M."/>
            <person name="Gilchrist M.J."/>
            <person name="Hendrix D."/>
            <person name="Jurka J."/>
            <person name="Kapitonov V."/>
            <person name="Ovcharenko I."/>
            <person name="Putnam N.H."/>
            <person name="Shu S."/>
            <person name="Taher L."/>
            <person name="Blitz I.L."/>
            <person name="Blumberg B."/>
            <person name="Dichmann D.S."/>
            <person name="Dubchak I."/>
            <person name="Amaya E."/>
            <person name="Detter J.C."/>
            <person name="Fletcher R."/>
            <person name="Gerhard D.S."/>
            <person name="Goodstein D."/>
            <person name="Graves T."/>
            <person name="Grigoriev I.V."/>
            <person name="Grimwood J."/>
            <person name="Kawashima T."/>
            <person name="Lindquist E."/>
            <person name="Lucas S.M."/>
            <person name="Mead P.E."/>
            <person name="Mitros T."/>
            <person name="Ogino H."/>
            <person name="Ohta Y."/>
            <person name="Poliakov A.V."/>
            <person name="Pollet N."/>
            <person name="Robert J."/>
            <person name="Salamov A."/>
            <person name="Sater A.K."/>
            <person name="Schmutz J."/>
            <person name="Terry A."/>
            <person name="Vize P.D."/>
            <person name="Warren W.C."/>
            <person name="Wells D."/>
            <person name="Wills A."/>
            <person name="Wilson R.K."/>
            <person name="Zimmerman L.B."/>
            <person name="Zorn A.M."/>
            <person name="Grainger R."/>
            <person name="Grammer T."/>
            <person name="Khokha M.K."/>
            <person name="Richardson P.M."/>
            <person name="Rokhsar D.S."/>
        </authorList>
    </citation>
    <scope>NUCLEOTIDE SEQUENCE [LARGE SCALE GENOMIC DNA]</scope>
    <source>
        <strain evidence="8">Nigerian</strain>
    </source>
</reference>
<evidence type="ECO:0000256" key="3">
    <source>
        <dbReference type="ARBA" id="ARBA00022448"/>
    </source>
</evidence>
<dbReference type="Pfam" id="PF04691">
    <property type="entry name" value="ApoC-I"/>
    <property type="match status" value="1"/>
</dbReference>
<organism evidence="8">
    <name type="scientific">Xenopus tropicalis</name>
    <name type="common">Western clawed frog</name>
    <name type="synonym">Silurana tropicalis</name>
    <dbReference type="NCBI Taxonomy" id="8364"/>
    <lineage>
        <taxon>Eukaryota</taxon>
        <taxon>Metazoa</taxon>
        <taxon>Chordata</taxon>
        <taxon>Craniata</taxon>
        <taxon>Vertebrata</taxon>
        <taxon>Euteleostomi</taxon>
        <taxon>Amphibia</taxon>
        <taxon>Batrachia</taxon>
        <taxon>Anura</taxon>
        <taxon>Pipoidea</taxon>
        <taxon>Pipidae</taxon>
        <taxon>Xenopodinae</taxon>
        <taxon>Xenopus</taxon>
        <taxon>Silurana</taxon>
    </lineage>
</organism>
<dbReference type="Bgee" id="ENSXETG00000040719">
    <property type="expression patterns" value="Expressed in liver and 10 other cell types or tissues"/>
</dbReference>
<dbReference type="Ensembl" id="ENSXETT00000105740">
    <property type="protein sequence ID" value="ENSXETP00000107029"/>
    <property type="gene ID" value="ENSXETG00000040719"/>
</dbReference>
<evidence type="ECO:0008006" key="9">
    <source>
        <dbReference type="Google" id="ProtNLM"/>
    </source>
</evidence>
<dbReference type="GO" id="GO:0006869">
    <property type="term" value="P:lipid transport"/>
    <property type="evidence" value="ECO:0007669"/>
    <property type="project" value="UniProtKB-KW"/>
</dbReference>
<evidence type="ECO:0000256" key="7">
    <source>
        <dbReference type="SAM" id="SignalP"/>
    </source>
</evidence>
<evidence type="ECO:0000256" key="2">
    <source>
        <dbReference type="ARBA" id="ARBA00009204"/>
    </source>
</evidence>
<keyword evidence="3" id="KW-0813">Transport</keyword>
<protein>
    <recommendedName>
        <fullName evidence="9">Apolipoprotein C-I</fullName>
    </recommendedName>
</protein>
<dbReference type="GO" id="GO:0042157">
    <property type="term" value="P:lipoprotein metabolic process"/>
    <property type="evidence" value="ECO:0007669"/>
    <property type="project" value="InterPro"/>
</dbReference>
<dbReference type="Gene3D" id="4.10.260.30">
    <property type="entry name" value="Apolipoprotein C-I"/>
    <property type="match status" value="1"/>
</dbReference>